<dbReference type="InterPro" id="IPR003754">
    <property type="entry name" value="4pyrrol_synth_uPrphyn_synth"/>
</dbReference>
<evidence type="ECO:0000256" key="2">
    <source>
        <dbReference type="ARBA" id="ARBA00008133"/>
    </source>
</evidence>
<dbReference type="Pfam" id="PF02602">
    <property type="entry name" value="HEM4"/>
    <property type="match status" value="1"/>
</dbReference>
<dbReference type="Gene3D" id="3.40.50.10090">
    <property type="match status" value="1"/>
</dbReference>
<evidence type="ECO:0000256" key="6">
    <source>
        <dbReference type="ARBA" id="ARBA00048617"/>
    </source>
</evidence>
<dbReference type="SUPFAM" id="SSF69618">
    <property type="entry name" value="HemD-like"/>
    <property type="match status" value="1"/>
</dbReference>
<dbReference type="PANTHER" id="PTHR38042:SF1">
    <property type="entry name" value="UROPORPHYRINOGEN-III SYNTHASE, CHLOROPLASTIC"/>
    <property type="match status" value="1"/>
</dbReference>
<keyword evidence="7" id="KW-0479">Metal-binding</keyword>
<evidence type="ECO:0000313" key="12">
    <source>
        <dbReference type="Proteomes" id="UP000186817"/>
    </source>
</evidence>
<keyword evidence="12" id="KW-1185">Reference proteome</keyword>
<dbReference type="PROSITE" id="PS50103">
    <property type="entry name" value="ZF_C3H1"/>
    <property type="match status" value="1"/>
</dbReference>
<feature type="zinc finger region" description="C3H1-type" evidence="7">
    <location>
        <begin position="392"/>
        <end position="419"/>
    </location>
</feature>
<evidence type="ECO:0000256" key="4">
    <source>
        <dbReference type="ARBA" id="ARBA00023239"/>
    </source>
</evidence>
<organism evidence="11 12">
    <name type="scientific">Symbiodinium microadriaticum</name>
    <name type="common">Dinoflagellate</name>
    <name type="synonym">Zooxanthella microadriatica</name>
    <dbReference type="NCBI Taxonomy" id="2951"/>
    <lineage>
        <taxon>Eukaryota</taxon>
        <taxon>Sar</taxon>
        <taxon>Alveolata</taxon>
        <taxon>Dinophyceae</taxon>
        <taxon>Suessiales</taxon>
        <taxon>Symbiodiniaceae</taxon>
        <taxon>Symbiodinium</taxon>
    </lineage>
</organism>
<dbReference type="InterPro" id="IPR036108">
    <property type="entry name" value="4pyrrol_syn_uPrphyn_synt_sf"/>
</dbReference>
<evidence type="ECO:0000256" key="9">
    <source>
        <dbReference type="SAM" id="SignalP"/>
    </source>
</evidence>
<evidence type="ECO:0000256" key="1">
    <source>
        <dbReference type="ARBA" id="ARBA00004772"/>
    </source>
</evidence>
<evidence type="ECO:0000256" key="3">
    <source>
        <dbReference type="ARBA" id="ARBA00013109"/>
    </source>
</evidence>
<evidence type="ECO:0000259" key="10">
    <source>
        <dbReference type="PROSITE" id="PS50103"/>
    </source>
</evidence>
<dbReference type="OrthoDB" id="426947at2759"/>
<dbReference type="EMBL" id="LSRX01000025">
    <property type="protein sequence ID" value="OLQ13709.1"/>
    <property type="molecule type" value="Genomic_DNA"/>
</dbReference>
<evidence type="ECO:0000313" key="11">
    <source>
        <dbReference type="EMBL" id="OLQ13709.1"/>
    </source>
</evidence>
<comment type="function">
    <text evidence="8">Catalyzes cyclization of the linear tetrapyrrole, hydroxymethylbilane, to the macrocyclic uroporphyrinogen III.</text>
</comment>
<protein>
    <recommendedName>
        <fullName evidence="3 8">Uroporphyrinogen-III synthase</fullName>
        <ecNumber evidence="3 8">4.2.1.75</ecNumber>
    </recommendedName>
</protein>
<comment type="catalytic activity">
    <reaction evidence="6 8">
        <text>hydroxymethylbilane = uroporphyrinogen III + H2O</text>
        <dbReference type="Rhea" id="RHEA:18965"/>
        <dbReference type="ChEBI" id="CHEBI:15377"/>
        <dbReference type="ChEBI" id="CHEBI:57308"/>
        <dbReference type="ChEBI" id="CHEBI:57845"/>
        <dbReference type="EC" id="4.2.1.75"/>
    </reaction>
</comment>
<dbReference type="GO" id="GO:0006782">
    <property type="term" value="P:protoporphyrinogen IX biosynthetic process"/>
    <property type="evidence" value="ECO:0007669"/>
    <property type="project" value="UniProtKB-UniRule"/>
</dbReference>
<feature type="domain" description="C3H1-type" evidence="10">
    <location>
        <begin position="392"/>
        <end position="419"/>
    </location>
</feature>
<accession>A0A1Q9F225</accession>
<dbReference type="GO" id="GO:0006780">
    <property type="term" value="P:uroporphyrinogen III biosynthetic process"/>
    <property type="evidence" value="ECO:0007669"/>
    <property type="project" value="UniProtKB-UniRule"/>
</dbReference>
<dbReference type="InterPro" id="IPR000571">
    <property type="entry name" value="Znf_CCCH"/>
</dbReference>
<name>A0A1Q9F225_SYMMI</name>
<dbReference type="PANTHER" id="PTHR38042">
    <property type="entry name" value="UROPORPHYRINOGEN-III SYNTHASE, CHLOROPLASTIC"/>
    <property type="match status" value="1"/>
</dbReference>
<dbReference type="AlphaFoldDB" id="A0A1Q9F225"/>
<dbReference type="GO" id="GO:0004852">
    <property type="term" value="F:uroporphyrinogen-III synthase activity"/>
    <property type="evidence" value="ECO:0007669"/>
    <property type="project" value="UniProtKB-UniRule"/>
</dbReference>
<dbReference type="InterPro" id="IPR039793">
    <property type="entry name" value="UROS/Hem4"/>
</dbReference>
<comment type="pathway">
    <text evidence="1 8">Porphyrin-containing compound metabolism; protoporphyrin-IX biosynthesis; coproporphyrinogen-III from 5-aminolevulinate: step 3/4.</text>
</comment>
<comment type="caution">
    <text evidence="11">The sequence shown here is derived from an EMBL/GenBank/DDBJ whole genome shotgun (WGS) entry which is preliminary data.</text>
</comment>
<keyword evidence="7" id="KW-0862">Zinc</keyword>
<dbReference type="EC" id="4.2.1.75" evidence="3 8"/>
<keyword evidence="9" id="KW-0732">Signal</keyword>
<feature type="signal peptide" evidence="9">
    <location>
        <begin position="1"/>
        <end position="30"/>
    </location>
</feature>
<gene>
    <name evidence="11" type="primary">UROS</name>
    <name evidence="11" type="ORF">AK812_SmicGene2308</name>
</gene>
<proteinExistence type="inferred from homology"/>
<reference evidence="11 12" key="1">
    <citation type="submission" date="2016-02" db="EMBL/GenBank/DDBJ databases">
        <title>Genome analysis of coral dinoflagellate symbionts highlights evolutionary adaptations to a symbiotic lifestyle.</title>
        <authorList>
            <person name="Aranda M."/>
            <person name="Li Y."/>
            <person name="Liew Y.J."/>
            <person name="Baumgarten S."/>
            <person name="Simakov O."/>
            <person name="Wilson M."/>
            <person name="Piel J."/>
            <person name="Ashoor H."/>
            <person name="Bougouffa S."/>
            <person name="Bajic V.B."/>
            <person name="Ryu T."/>
            <person name="Ravasi T."/>
            <person name="Bayer T."/>
            <person name="Micklem G."/>
            <person name="Kim H."/>
            <person name="Bhak J."/>
            <person name="Lajeunesse T.C."/>
            <person name="Voolstra C.R."/>
        </authorList>
    </citation>
    <scope>NUCLEOTIDE SEQUENCE [LARGE SCALE GENOMIC DNA]</scope>
    <source>
        <strain evidence="11 12">CCMP2467</strain>
    </source>
</reference>
<sequence>MRPRPTGALDRLLWPATLLWVIVWDVRIQCRQPQIGSTFATVSGGSAGEVYVALTRQAGENHKLQAALSKALGPASIAAETVRFAEVPCIEHARGPDFERLQEFMSNAAAGQTKQKDEVLVVLTSPEAARVFAEAWNGATSSGSSFPLRIASVGRGTTAAIQSAGLDVDFEPSTANAESLALELPASLAKRVLTAEACPVGPPCPDTNQGLLPRVGYMGTVRIKEEMALALHYRFTFITVEEDESPSAAELCEAQENEVEDGRYVKSLQQKWKFEPRFDSTCLPIDVDRAFRLGRAGPEPVCPAQEQEAGAVSSFSPCSAVSWPQVEDGQYVQSLQKKLAPVFADKEVELQSNASTEEPMVGHVPSDIPSEWDASPKECKPKCNPGSAGHPELCRRPCIYFALGQCSNEVDCNFCHLSHNNRSATLDKSQRQVIKQMSQHEFLSMLLCSLQSKAAEGRFELDAEDVLQLFRVQIGQLRAMPSKVPKTKVMNLEKALTRMTFFSVASLTSRGSFDTGFIELCKEKVTFLRQKVA</sequence>
<feature type="chain" id="PRO_5010334304" description="Uroporphyrinogen-III synthase" evidence="9">
    <location>
        <begin position="31"/>
        <end position="533"/>
    </location>
</feature>
<keyword evidence="5 8" id="KW-0627">Porphyrin biosynthesis</keyword>
<evidence type="ECO:0000256" key="5">
    <source>
        <dbReference type="ARBA" id="ARBA00023244"/>
    </source>
</evidence>
<evidence type="ECO:0000256" key="8">
    <source>
        <dbReference type="RuleBase" id="RU366031"/>
    </source>
</evidence>
<evidence type="ECO:0000256" key="7">
    <source>
        <dbReference type="PROSITE-ProRule" id="PRU00723"/>
    </source>
</evidence>
<keyword evidence="7" id="KW-0863">Zinc-finger</keyword>
<comment type="similarity">
    <text evidence="2 8">Belongs to the uroporphyrinogen-III synthase family.</text>
</comment>
<dbReference type="Proteomes" id="UP000186817">
    <property type="component" value="Unassembled WGS sequence"/>
</dbReference>
<keyword evidence="4 8" id="KW-0456">Lyase</keyword>
<dbReference type="GO" id="GO:0008270">
    <property type="term" value="F:zinc ion binding"/>
    <property type="evidence" value="ECO:0007669"/>
    <property type="project" value="UniProtKB-KW"/>
</dbReference>
<dbReference type="UniPathway" id="UPA00251">
    <property type="reaction ID" value="UER00320"/>
</dbReference>